<sequence>MPKKSDPQQLAKAIKAYYERKEPPIAPLAREFGVAYGLLRTRIRVREHESFMTDAPTQSQNESQSEGQNEGENEDQKKDAPPTGESSTAQESSSSTAQESSSTRHTNSQARDIHAGPTPQITKCVPWDMYKPEGKTLEVFDRWIDKYIGTLPEGFRATAKPPPSRWSEVLRTDSWNEKLSKCTSPQAVMELYSSVRFMPTQIPQVTSDPGEPSEEQEGLAYDQIVDMSDLIYALHKDMQKDQAKLQRLITAQLSLQDRIMQKSAKMSHLHLCVSALLPNWGIYGSNQAPYDPETSESDSDESDKEQEQVEQDLNREASNPAQKEKGSETPSGQRRTRSVAKR</sequence>
<feature type="compositionally biased region" description="Acidic residues" evidence="1">
    <location>
        <begin position="293"/>
        <end position="310"/>
    </location>
</feature>
<feature type="compositionally biased region" description="Low complexity" evidence="1">
    <location>
        <begin position="58"/>
        <end position="70"/>
    </location>
</feature>
<gene>
    <name evidence="2" type="ORF">N7452_001055</name>
</gene>
<dbReference type="Proteomes" id="UP001147695">
    <property type="component" value="Unassembled WGS sequence"/>
</dbReference>
<dbReference type="EMBL" id="JAPZBQ010000001">
    <property type="protein sequence ID" value="KAJ5352081.1"/>
    <property type="molecule type" value="Genomic_DNA"/>
</dbReference>
<protein>
    <submittedName>
        <fullName evidence="2">Uncharacterized protein</fullName>
    </submittedName>
</protein>
<comment type="caution">
    <text evidence="2">The sequence shown here is derived from an EMBL/GenBank/DDBJ whole genome shotgun (WGS) entry which is preliminary data.</text>
</comment>
<feature type="region of interest" description="Disordered" evidence="1">
    <location>
        <begin position="49"/>
        <end position="124"/>
    </location>
</feature>
<feature type="compositionally biased region" description="Low complexity" evidence="1">
    <location>
        <begin position="85"/>
        <end position="103"/>
    </location>
</feature>
<organism evidence="2 3">
    <name type="scientific">Penicillium brevicompactum</name>
    <dbReference type="NCBI Taxonomy" id="5074"/>
    <lineage>
        <taxon>Eukaryota</taxon>
        <taxon>Fungi</taxon>
        <taxon>Dikarya</taxon>
        <taxon>Ascomycota</taxon>
        <taxon>Pezizomycotina</taxon>
        <taxon>Eurotiomycetes</taxon>
        <taxon>Eurotiomycetidae</taxon>
        <taxon>Eurotiales</taxon>
        <taxon>Aspergillaceae</taxon>
        <taxon>Penicillium</taxon>
    </lineage>
</organism>
<evidence type="ECO:0000313" key="3">
    <source>
        <dbReference type="Proteomes" id="UP001147695"/>
    </source>
</evidence>
<reference evidence="2" key="1">
    <citation type="submission" date="2022-12" db="EMBL/GenBank/DDBJ databases">
        <authorList>
            <person name="Petersen C."/>
        </authorList>
    </citation>
    <scope>NUCLEOTIDE SEQUENCE</scope>
    <source>
        <strain evidence="2">IBT 35673</strain>
    </source>
</reference>
<dbReference type="AlphaFoldDB" id="A0A9W9R1P2"/>
<accession>A0A9W9R1P2</accession>
<evidence type="ECO:0000313" key="2">
    <source>
        <dbReference type="EMBL" id="KAJ5352081.1"/>
    </source>
</evidence>
<reference evidence="2" key="2">
    <citation type="journal article" date="2023" name="IMA Fungus">
        <title>Comparative genomic study of the Penicillium genus elucidates a diverse pangenome and 15 lateral gene transfer events.</title>
        <authorList>
            <person name="Petersen C."/>
            <person name="Sorensen T."/>
            <person name="Nielsen M.R."/>
            <person name="Sondergaard T.E."/>
            <person name="Sorensen J.L."/>
            <person name="Fitzpatrick D.A."/>
            <person name="Frisvad J.C."/>
            <person name="Nielsen K.L."/>
        </authorList>
    </citation>
    <scope>NUCLEOTIDE SEQUENCE</scope>
    <source>
        <strain evidence="2">IBT 35673</strain>
    </source>
</reference>
<feature type="region of interest" description="Disordered" evidence="1">
    <location>
        <begin position="287"/>
        <end position="342"/>
    </location>
</feature>
<proteinExistence type="predicted"/>
<name>A0A9W9R1P2_PENBR</name>
<evidence type="ECO:0000256" key="1">
    <source>
        <dbReference type="SAM" id="MobiDB-lite"/>
    </source>
</evidence>